<dbReference type="Gene3D" id="1.10.630.10">
    <property type="entry name" value="Cytochrome P450"/>
    <property type="match status" value="1"/>
</dbReference>
<feature type="binding site" description="axial binding residue" evidence="33">
    <location>
        <position position="315"/>
    </location>
    <ligand>
        <name>heme</name>
        <dbReference type="ChEBI" id="CHEBI:30413"/>
    </ligand>
    <ligandPart>
        <name>Fe</name>
        <dbReference type="ChEBI" id="CHEBI:18248"/>
    </ligandPart>
</feature>
<evidence type="ECO:0000256" key="22">
    <source>
        <dbReference type="ARBA" id="ARBA00023160"/>
    </source>
</evidence>
<evidence type="ECO:0000313" key="36">
    <source>
        <dbReference type="RefSeq" id="XP_022097619.1"/>
    </source>
</evidence>
<dbReference type="GO" id="GO:0020037">
    <property type="term" value="F:heme binding"/>
    <property type="evidence" value="ECO:0007669"/>
    <property type="project" value="InterPro"/>
</dbReference>
<name>A0A8B7YWC2_ACAPL</name>
<dbReference type="CDD" id="cd11055">
    <property type="entry name" value="CYP3A-like"/>
    <property type="match status" value="1"/>
</dbReference>
<proteinExistence type="inferred from homology"/>
<organism evidence="35 36">
    <name type="scientific">Acanthaster planci</name>
    <name type="common">Crown-of-thorns starfish</name>
    <dbReference type="NCBI Taxonomy" id="133434"/>
    <lineage>
        <taxon>Eukaryota</taxon>
        <taxon>Metazoa</taxon>
        <taxon>Echinodermata</taxon>
        <taxon>Eleutherozoa</taxon>
        <taxon>Asterozoa</taxon>
        <taxon>Asteroidea</taxon>
        <taxon>Valvatacea</taxon>
        <taxon>Valvatida</taxon>
        <taxon>Acanthasteridae</taxon>
        <taxon>Acanthaster</taxon>
    </lineage>
</organism>
<protein>
    <recommendedName>
        <fullName evidence="30">Thromboxane-A synthase</fullName>
        <ecNumber evidence="7">4.2.1.152</ecNumber>
        <ecNumber evidence="29">5.3.99.5</ecNumber>
    </recommendedName>
    <alternativeName>
        <fullName evidence="31">Cytochrome P450 5A1</fullName>
    </alternativeName>
    <alternativeName>
        <fullName evidence="25">Hydroperoxy icosatetraenoate dehydratase</fullName>
    </alternativeName>
</protein>
<evidence type="ECO:0000256" key="31">
    <source>
        <dbReference type="ARBA" id="ARBA00042726"/>
    </source>
</evidence>
<dbReference type="GO" id="GO:0016705">
    <property type="term" value="F:oxidoreductase activity, acting on paired donors, with incorporation or reduction of molecular oxygen"/>
    <property type="evidence" value="ECO:0007669"/>
    <property type="project" value="InterPro"/>
</dbReference>
<keyword evidence="21" id="KW-0472">Membrane</keyword>
<evidence type="ECO:0000256" key="24">
    <source>
        <dbReference type="ARBA" id="ARBA00023239"/>
    </source>
</evidence>
<evidence type="ECO:0000256" key="32">
    <source>
        <dbReference type="ARBA" id="ARBA00054825"/>
    </source>
</evidence>
<keyword evidence="10" id="KW-0643">Prostaglandin biosynthesis</keyword>
<evidence type="ECO:0000256" key="6">
    <source>
        <dbReference type="ARBA" id="ARBA00011245"/>
    </source>
</evidence>
<dbReference type="GO" id="GO:0005506">
    <property type="term" value="F:iron ion binding"/>
    <property type="evidence" value="ECO:0007669"/>
    <property type="project" value="InterPro"/>
</dbReference>
<comment type="subunit">
    <text evidence="6">Monomer.</text>
</comment>
<dbReference type="GO" id="GO:0008395">
    <property type="term" value="F:steroid hydroxylase activity"/>
    <property type="evidence" value="ECO:0007669"/>
    <property type="project" value="TreeGrafter"/>
</dbReference>
<keyword evidence="23" id="KW-0413">Isomerase</keyword>
<dbReference type="InterPro" id="IPR050705">
    <property type="entry name" value="Cytochrome_P450_3A"/>
</dbReference>
<dbReference type="Pfam" id="PF00067">
    <property type="entry name" value="p450"/>
    <property type="match status" value="1"/>
</dbReference>
<dbReference type="EC" id="4.2.1.152" evidence="7"/>
<dbReference type="GO" id="GO:0106256">
    <property type="term" value="F:hydroperoxy icosatetraenoate dehydratase activity"/>
    <property type="evidence" value="ECO:0007669"/>
    <property type="project" value="UniProtKB-EC"/>
</dbReference>
<comment type="catalytic activity">
    <reaction evidence="26">
        <text>(15S)-hydroperoxy-(5Z,8Z,11Z,13E)-eicosatetraenoate + AH2 = (15S)-hydroxy-(5Z,8Z,11Z,13E)-eicosatetraenoate + A + H2O</text>
        <dbReference type="Rhea" id="RHEA:48856"/>
        <dbReference type="ChEBI" id="CHEBI:13193"/>
        <dbReference type="ChEBI" id="CHEBI:15377"/>
        <dbReference type="ChEBI" id="CHEBI:17499"/>
        <dbReference type="ChEBI" id="CHEBI:57409"/>
        <dbReference type="ChEBI" id="CHEBI:57446"/>
    </reaction>
    <physiologicalReaction direction="left-to-right" evidence="26">
        <dbReference type="Rhea" id="RHEA:48857"/>
    </physiologicalReaction>
</comment>
<evidence type="ECO:0000256" key="7">
    <source>
        <dbReference type="ARBA" id="ARBA00013084"/>
    </source>
</evidence>
<evidence type="ECO:0000256" key="8">
    <source>
        <dbReference type="ARBA" id="ARBA00022501"/>
    </source>
</evidence>
<keyword evidence="11 33" id="KW-0349">Heme</keyword>
<accession>A0A8B7YWC2</accession>
<evidence type="ECO:0000256" key="25">
    <source>
        <dbReference type="ARBA" id="ARBA00033404"/>
    </source>
</evidence>
<comment type="similarity">
    <text evidence="5 34">Belongs to the cytochrome P450 family.</text>
</comment>
<dbReference type="SUPFAM" id="SSF48264">
    <property type="entry name" value="Cytochrome P450"/>
    <property type="match status" value="1"/>
</dbReference>
<evidence type="ECO:0000256" key="28">
    <source>
        <dbReference type="ARBA" id="ARBA00036475"/>
    </source>
</evidence>
<dbReference type="PROSITE" id="PS00086">
    <property type="entry name" value="CYTOCHROME_P450"/>
    <property type="match status" value="1"/>
</dbReference>
<comment type="function">
    <text evidence="32">Catalyzes the conversion of prostaglandin H2 (PGH2) to thromboxane A2 (TXA2), a potent inducer of blood vessel constriction and platelet aggregation. Also cleaves PGH2 to 12-hydroxy-heptadecatrienoicacid (12-HHT) and malondialdehyde, which is known to act as a mediator of DNA damage. 12-HHT and malondialdehyde are formed stoichiometrically in the same amounts as TXA2. Additionally, displays dehydratase activity, toward (15S)-hydroperoxy-(5Z,8Z,11Z,13E)-eicosatetraenoate (15(S)-HPETE) producing 15-KETE and 15-HETE.</text>
</comment>
<evidence type="ECO:0000256" key="3">
    <source>
        <dbReference type="ARBA" id="ARBA00001971"/>
    </source>
</evidence>
<keyword evidence="35" id="KW-1185">Reference proteome</keyword>
<keyword evidence="8" id="KW-0644">Prostaglandin metabolism</keyword>
<evidence type="ECO:0000256" key="23">
    <source>
        <dbReference type="ARBA" id="ARBA00023235"/>
    </source>
</evidence>
<dbReference type="GO" id="GO:0005789">
    <property type="term" value="C:endoplasmic reticulum membrane"/>
    <property type="evidence" value="ECO:0007669"/>
    <property type="project" value="UniProtKB-SubCell"/>
</dbReference>
<evidence type="ECO:0000256" key="13">
    <source>
        <dbReference type="ARBA" id="ARBA00022723"/>
    </source>
</evidence>
<dbReference type="GO" id="GO:0004796">
    <property type="term" value="F:thromboxane-A synthase activity"/>
    <property type="evidence" value="ECO:0007669"/>
    <property type="project" value="UniProtKB-EC"/>
</dbReference>
<dbReference type="PANTHER" id="PTHR24302:SF47">
    <property type="entry name" value="CYTOCHROME P450"/>
    <property type="match status" value="1"/>
</dbReference>
<dbReference type="GO" id="GO:0001516">
    <property type="term" value="P:prostaglandin biosynthetic process"/>
    <property type="evidence" value="ECO:0007669"/>
    <property type="project" value="UniProtKB-KW"/>
</dbReference>
<dbReference type="InterPro" id="IPR001128">
    <property type="entry name" value="Cyt_P450"/>
</dbReference>
<evidence type="ECO:0000256" key="21">
    <source>
        <dbReference type="ARBA" id="ARBA00023136"/>
    </source>
</evidence>
<comment type="catalytic activity">
    <reaction evidence="27">
        <text>prostaglandin H2 = (12S)-hydroxy-(5Z,8E,10E)-heptadecatrienoate + malonaldehyde</text>
        <dbReference type="Rhea" id="RHEA:48644"/>
        <dbReference type="ChEBI" id="CHEBI:57405"/>
        <dbReference type="ChEBI" id="CHEBI:90694"/>
        <dbReference type="ChEBI" id="CHEBI:566274"/>
    </reaction>
</comment>
<keyword evidence="19 34" id="KW-0503">Monooxygenase</keyword>
<comment type="subcellular location">
    <subcellularLocation>
        <location evidence="4">Endoplasmic reticulum membrane</location>
        <topology evidence="4">Multi-pass membrane protein</topology>
    </subcellularLocation>
</comment>
<evidence type="ECO:0000256" key="1">
    <source>
        <dbReference type="ARBA" id="ARBA00001143"/>
    </source>
</evidence>
<dbReference type="AlphaFoldDB" id="A0A8B7YWC2"/>
<dbReference type="Proteomes" id="UP000694845">
    <property type="component" value="Unplaced"/>
</dbReference>
<evidence type="ECO:0000256" key="34">
    <source>
        <dbReference type="RuleBase" id="RU000461"/>
    </source>
</evidence>
<keyword evidence="16" id="KW-1133">Transmembrane helix</keyword>
<evidence type="ECO:0000256" key="29">
    <source>
        <dbReference type="ARBA" id="ARBA00038872"/>
    </source>
</evidence>
<keyword evidence="17 34" id="KW-0560">Oxidoreductase</keyword>
<evidence type="ECO:0000256" key="2">
    <source>
        <dbReference type="ARBA" id="ARBA00001719"/>
    </source>
</evidence>
<evidence type="ECO:0000256" key="30">
    <source>
        <dbReference type="ARBA" id="ARBA00040834"/>
    </source>
</evidence>
<evidence type="ECO:0000256" key="19">
    <source>
        <dbReference type="ARBA" id="ARBA00023033"/>
    </source>
</evidence>
<evidence type="ECO:0000256" key="27">
    <source>
        <dbReference type="ARBA" id="ARBA00036424"/>
    </source>
</evidence>
<keyword evidence="24" id="KW-0456">Lyase</keyword>
<evidence type="ECO:0000256" key="15">
    <source>
        <dbReference type="ARBA" id="ARBA00022832"/>
    </source>
</evidence>
<keyword evidence="14" id="KW-0256">Endoplasmic reticulum</keyword>
<evidence type="ECO:0000256" key="12">
    <source>
        <dbReference type="ARBA" id="ARBA00022692"/>
    </source>
</evidence>
<dbReference type="InterPro" id="IPR017972">
    <property type="entry name" value="Cyt_P450_CS"/>
</dbReference>
<dbReference type="PANTHER" id="PTHR24302">
    <property type="entry name" value="CYTOCHROME P450 FAMILY 3"/>
    <property type="match status" value="1"/>
</dbReference>
<keyword evidence="20" id="KW-0443">Lipid metabolism</keyword>
<evidence type="ECO:0000256" key="14">
    <source>
        <dbReference type="ARBA" id="ARBA00022824"/>
    </source>
</evidence>
<evidence type="ECO:0000256" key="20">
    <source>
        <dbReference type="ARBA" id="ARBA00023098"/>
    </source>
</evidence>
<dbReference type="OrthoDB" id="1470350at2759"/>
<comment type="cofactor">
    <cofactor evidence="3 33">
        <name>heme</name>
        <dbReference type="ChEBI" id="CHEBI:30413"/>
    </cofactor>
</comment>
<evidence type="ECO:0000256" key="33">
    <source>
        <dbReference type="PIRSR" id="PIRSR602401-1"/>
    </source>
</evidence>
<dbReference type="FunFam" id="1.10.630.10:FF:000182">
    <property type="entry name" value="Cytochrome P450 3A4"/>
    <property type="match status" value="1"/>
</dbReference>
<dbReference type="RefSeq" id="XP_022097619.1">
    <property type="nucleotide sequence ID" value="XM_022241927.1"/>
</dbReference>
<evidence type="ECO:0000256" key="18">
    <source>
        <dbReference type="ARBA" id="ARBA00023004"/>
    </source>
</evidence>
<evidence type="ECO:0000256" key="17">
    <source>
        <dbReference type="ARBA" id="ARBA00023002"/>
    </source>
</evidence>
<evidence type="ECO:0000256" key="16">
    <source>
        <dbReference type="ARBA" id="ARBA00022989"/>
    </source>
</evidence>
<dbReference type="PRINTS" id="PR00463">
    <property type="entry name" value="EP450I"/>
</dbReference>
<keyword evidence="9" id="KW-0444">Lipid biosynthesis</keyword>
<comment type="catalytic activity">
    <reaction evidence="2">
        <text>a hydroperoxyeicosatetraenoate = an oxoeicosatetraenoate + H2O</text>
        <dbReference type="Rhea" id="RHEA:55556"/>
        <dbReference type="ChEBI" id="CHEBI:15377"/>
        <dbReference type="ChEBI" id="CHEBI:59720"/>
        <dbReference type="ChEBI" id="CHEBI:131859"/>
        <dbReference type="EC" id="4.2.1.152"/>
    </reaction>
    <physiologicalReaction direction="left-to-right" evidence="2">
        <dbReference type="Rhea" id="RHEA:55557"/>
    </physiologicalReaction>
</comment>
<gene>
    <name evidence="36" type="primary">LOC110983046</name>
</gene>
<keyword evidence="15" id="KW-0276">Fatty acid metabolism</keyword>
<dbReference type="InterPro" id="IPR036396">
    <property type="entry name" value="Cyt_P450_sf"/>
</dbReference>
<reference evidence="36" key="1">
    <citation type="submission" date="2025-08" db="UniProtKB">
        <authorList>
            <consortium name="RefSeq"/>
        </authorList>
    </citation>
    <scope>IDENTIFICATION</scope>
</reference>
<comment type="catalytic activity">
    <reaction evidence="28">
        <text>prostaglandin H2 = thromboxane A2</text>
        <dbReference type="Rhea" id="RHEA:17137"/>
        <dbReference type="ChEBI" id="CHEBI:57405"/>
        <dbReference type="ChEBI" id="CHEBI:57445"/>
        <dbReference type="EC" id="5.3.99.5"/>
    </reaction>
    <physiologicalReaction direction="left-to-right" evidence="28">
        <dbReference type="Rhea" id="RHEA:17138"/>
    </physiologicalReaction>
</comment>
<evidence type="ECO:0000256" key="9">
    <source>
        <dbReference type="ARBA" id="ARBA00022516"/>
    </source>
</evidence>
<evidence type="ECO:0000256" key="4">
    <source>
        <dbReference type="ARBA" id="ARBA00004477"/>
    </source>
</evidence>
<comment type="catalytic activity">
    <reaction evidence="1">
        <text>(15S)-hydroperoxy-(5Z,8Z,11Z,13E)-eicosatetraenoate = 15-oxo-(5Z,8Z,11Z,13E)-eicosatetraenoate + H2O</text>
        <dbReference type="Rhea" id="RHEA:48636"/>
        <dbReference type="ChEBI" id="CHEBI:15377"/>
        <dbReference type="ChEBI" id="CHEBI:57410"/>
        <dbReference type="ChEBI" id="CHEBI:57446"/>
    </reaction>
    <physiologicalReaction direction="left-to-right" evidence="1">
        <dbReference type="Rhea" id="RHEA:48637"/>
    </physiologicalReaction>
</comment>
<keyword evidence="22" id="KW-0275">Fatty acid biosynthesis</keyword>
<keyword evidence="12" id="KW-0812">Transmembrane</keyword>
<dbReference type="PRINTS" id="PR00385">
    <property type="entry name" value="P450"/>
</dbReference>
<keyword evidence="13 33" id="KW-0479">Metal-binding</keyword>
<evidence type="ECO:0000256" key="11">
    <source>
        <dbReference type="ARBA" id="ARBA00022617"/>
    </source>
</evidence>
<dbReference type="GeneID" id="110983046"/>
<evidence type="ECO:0000313" key="35">
    <source>
        <dbReference type="Proteomes" id="UP000694845"/>
    </source>
</evidence>
<evidence type="ECO:0000256" key="10">
    <source>
        <dbReference type="ARBA" id="ARBA00022585"/>
    </source>
</evidence>
<evidence type="ECO:0000256" key="5">
    <source>
        <dbReference type="ARBA" id="ARBA00010617"/>
    </source>
</evidence>
<evidence type="ECO:0000256" key="26">
    <source>
        <dbReference type="ARBA" id="ARBA00036380"/>
    </source>
</evidence>
<keyword evidence="18 33" id="KW-0408">Iron</keyword>
<dbReference type="EC" id="5.3.99.5" evidence="29"/>
<sequence>MSSMINECCDTLVANIKRAEQDGQPIECKRLYGGFTMDSIAWCGFGLKIDSQKNKNDEFVVNARRVFSFERRPLMLLVSFLPFLNPIFEYFDVASMPAKVAQFFSSVTDQTRKLREEEALSNDRKKQIDMLQLLLNAHNETVEGDEEEAGPQLQTLKGSKRPLTNDEVTAQTIIFFLAGYETTNTLLGFASYLLAINQDCQEKLYSEILDVASSRDLVSYDTVGKMTYLDMVINESLRFYPPIAGFFRTCNKTFSYKGITFEKGTQVLINIYAIHHDEEYWPEPDKFDPERFSPERKASIPPMAFIPFGYGPRNCIGMRLALLEAKMALVRTLQQYRLDVCPETQIPLKLDAGPFTLPKEGIKLRPVARQ</sequence>
<dbReference type="InterPro" id="IPR002401">
    <property type="entry name" value="Cyt_P450_E_grp-I"/>
</dbReference>